<evidence type="ECO:0000259" key="2">
    <source>
        <dbReference type="Pfam" id="PF19291"/>
    </source>
</evidence>
<accession>A0ABQ5UZG6</accession>
<name>A0ABQ5UZG6_9PROT</name>
<reference evidence="3" key="2">
    <citation type="submission" date="2023-01" db="EMBL/GenBank/DDBJ databases">
        <title>Draft genome sequence of Algimonas porphyrae strain NBRC 108216.</title>
        <authorList>
            <person name="Sun Q."/>
            <person name="Mori K."/>
        </authorList>
    </citation>
    <scope>NUCLEOTIDE SEQUENCE</scope>
    <source>
        <strain evidence="3">NBRC 108216</strain>
    </source>
</reference>
<dbReference type="PANTHER" id="PTHR31616:SF0">
    <property type="entry name" value="GLUCAN 1,4-ALPHA-GLUCOSIDASE"/>
    <property type="match status" value="1"/>
</dbReference>
<dbReference type="InterPro" id="IPR012341">
    <property type="entry name" value="6hp_glycosidase-like_sf"/>
</dbReference>
<comment type="caution">
    <text evidence="3">The sequence shown here is derived from an EMBL/GenBank/DDBJ whole genome shotgun (WGS) entry which is preliminary data.</text>
</comment>
<evidence type="ECO:0000259" key="1">
    <source>
        <dbReference type="Pfam" id="PF00723"/>
    </source>
</evidence>
<protein>
    <submittedName>
        <fullName evidence="3">Glucoamylase</fullName>
    </submittedName>
</protein>
<feature type="domain" description="GH15-like" evidence="1">
    <location>
        <begin position="219"/>
        <end position="587"/>
    </location>
</feature>
<keyword evidence="4" id="KW-1185">Reference proteome</keyword>
<reference evidence="3" key="1">
    <citation type="journal article" date="2014" name="Int. J. Syst. Evol. Microbiol.">
        <title>Complete genome of a new Firmicutes species belonging to the dominant human colonic microbiota ('Ruminococcus bicirculans') reveals two chromosomes and a selective capacity to utilize plant glucans.</title>
        <authorList>
            <consortium name="NISC Comparative Sequencing Program"/>
            <person name="Wegmann U."/>
            <person name="Louis P."/>
            <person name="Goesmann A."/>
            <person name="Henrissat B."/>
            <person name="Duncan S.H."/>
            <person name="Flint H.J."/>
        </authorList>
    </citation>
    <scope>NUCLEOTIDE SEQUENCE</scope>
    <source>
        <strain evidence="3">NBRC 108216</strain>
    </source>
</reference>
<evidence type="ECO:0000313" key="4">
    <source>
        <dbReference type="Proteomes" id="UP001161390"/>
    </source>
</evidence>
<dbReference type="RefSeq" id="WP_284369846.1">
    <property type="nucleotide sequence ID" value="NZ_BSNJ01000002.1"/>
</dbReference>
<dbReference type="Pfam" id="PF19291">
    <property type="entry name" value="TREH_N"/>
    <property type="match status" value="1"/>
</dbReference>
<dbReference type="EMBL" id="BSNJ01000002">
    <property type="protein sequence ID" value="GLQ19829.1"/>
    <property type="molecule type" value="Genomic_DNA"/>
</dbReference>
<evidence type="ECO:0000313" key="3">
    <source>
        <dbReference type="EMBL" id="GLQ19829.1"/>
    </source>
</evidence>
<dbReference type="InterPro" id="IPR011613">
    <property type="entry name" value="GH15-like"/>
</dbReference>
<dbReference type="SUPFAM" id="SSF48208">
    <property type="entry name" value="Six-hairpin glycosidases"/>
    <property type="match status" value="1"/>
</dbReference>
<dbReference type="InterPro" id="IPR008928">
    <property type="entry name" value="6-hairpin_glycosidase_sf"/>
</dbReference>
<gene>
    <name evidence="3" type="ORF">GCM10007854_07840</name>
</gene>
<dbReference type="Gene3D" id="1.50.10.10">
    <property type="match status" value="1"/>
</dbReference>
<dbReference type="Pfam" id="PF00723">
    <property type="entry name" value="Glyco_hydro_15"/>
    <property type="match status" value="1"/>
</dbReference>
<feature type="domain" description="Trehalase-like N-terminal" evidence="2">
    <location>
        <begin position="12"/>
        <end position="173"/>
    </location>
</feature>
<dbReference type="Proteomes" id="UP001161390">
    <property type="component" value="Unassembled WGS sequence"/>
</dbReference>
<proteinExistence type="predicted"/>
<sequence>MSAARASNLDFGVIGNCRIAALIDSRGDYQWLCLPRLDGDPVLNALLGGEGRFSITLSDLADTEQCYLRNTAVLRTVLTDANGAQIEIVDFAPRFRSRGRMFRPAQIVRLIRPLSGLPQIAVQLSPSEGFNNQSMPSSRGVSHVRYGEGSDALRVTTNAPIDHLISGHSFAIDRELVFILGPDTTIPEDPIHLAREWEQETIDYWRNWVHAMATPPDWQEAVIRAAITLQLCVYEETGGIVAALTTSIPEHDHCERNWDYRYCWIRDSYFTVTALNRCASMGALEHYLRFLRSVVAMTDQDGPDSGHVQPLFGIGLETNITEHIEDALPGYKGNRPVRRGNQAYEHIQHDVYGQIVLAATPAFFDQRLHSAYGEAEFRALEPIGERAFRVHDTSDAGIWEFREIAHVHTSSAIMCWAACDRLSRIANHIGLAERASYWAERAAIIHATVCERGFDANKNAFTMAYGVEDLDASVLLMAEIGFLPASDPRYIGTVDAVDRELRVGNHVFRYKAEDDFGKPKTAFTVCTFWHLDALWRIGRRDEARAMFETVLRQANHLGLLSEDLHPETGELWGNFPQTYSMAGIINSAFLMSRDWPDVV</sequence>
<organism evidence="3 4">
    <name type="scientific">Algimonas porphyrae</name>
    <dbReference type="NCBI Taxonomy" id="1128113"/>
    <lineage>
        <taxon>Bacteria</taxon>
        <taxon>Pseudomonadati</taxon>
        <taxon>Pseudomonadota</taxon>
        <taxon>Alphaproteobacteria</taxon>
        <taxon>Maricaulales</taxon>
        <taxon>Robiginitomaculaceae</taxon>
        <taxon>Algimonas</taxon>
    </lineage>
</organism>
<dbReference type="PANTHER" id="PTHR31616">
    <property type="entry name" value="TREHALASE"/>
    <property type="match status" value="1"/>
</dbReference>
<dbReference type="InterPro" id="IPR045582">
    <property type="entry name" value="Trehalase-like_N"/>
</dbReference>